<keyword evidence="1" id="KW-0539">Nucleus</keyword>
<comment type="subcellular location">
    <subcellularLocation>
        <location evidence="1">Nucleus</location>
    </subcellularLocation>
</comment>
<dbReference type="CDD" id="cd00086">
    <property type="entry name" value="homeodomain"/>
    <property type="match status" value="1"/>
</dbReference>
<protein>
    <recommendedName>
        <fullName evidence="3">Homeobox domain-containing protein</fullName>
    </recommendedName>
</protein>
<accession>A0A3S5BCP0</accession>
<comment type="caution">
    <text evidence="4">The sequence shown here is derived from an EMBL/GenBank/DDBJ whole genome shotgun (WGS) entry which is preliminary data.</text>
</comment>
<evidence type="ECO:0000259" key="3">
    <source>
        <dbReference type="PROSITE" id="PS50071"/>
    </source>
</evidence>
<organism evidence="4 5">
    <name type="scientific">Protopolystoma xenopodis</name>
    <dbReference type="NCBI Taxonomy" id="117903"/>
    <lineage>
        <taxon>Eukaryota</taxon>
        <taxon>Metazoa</taxon>
        <taxon>Spiralia</taxon>
        <taxon>Lophotrochozoa</taxon>
        <taxon>Platyhelminthes</taxon>
        <taxon>Monogenea</taxon>
        <taxon>Polyopisthocotylea</taxon>
        <taxon>Polystomatidea</taxon>
        <taxon>Polystomatidae</taxon>
        <taxon>Protopolystoma</taxon>
    </lineage>
</organism>
<name>A0A3S5BCP0_9PLAT</name>
<feature type="non-terminal residue" evidence="4">
    <location>
        <position position="1"/>
    </location>
</feature>
<dbReference type="InterPro" id="IPR001356">
    <property type="entry name" value="HD"/>
</dbReference>
<gene>
    <name evidence="4" type="ORF">PXEA_LOCUS34093</name>
</gene>
<dbReference type="GO" id="GO:0005634">
    <property type="term" value="C:nucleus"/>
    <property type="evidence" value="ECO:0007669"/>
    <property type="project" value="UniProtKB-SubCell"/>
</dbReference>
<dbReference type="Proteomes" id="UP000784294">
    <property type="component" value="Unassembled WGS sequence"/>
</dbReference>
<feature type="compositionally biased region" description="Acidic residues" evidence="2">
    <location>
        <begin position="93"/>
        <end position="102"/>
    </location>
</feature>
<feature type="compositionally biased region" description="Polar residues" evidence="2">
    <location>
        <begin position="28"/>
        <end position="47"/>
    </location>
</feature>
<proteinExistence type="predicted"/>
<keyword evidence="1" id="KW-0238">DNA-binding</keyword>
<feature type="compositionally biased region" description="Acidic residues" evidence="2">
    <location>
        <begin position="61"/>
        <end position="86"/>
    </location>
</feature>
<evidence type="ECO:0000313" key="4">
    <source>
        <dbReference type="EMBL" id="VEL40653.1"/>
    </source>
</evidence>
<feature type="domain" description="Homeobox" evidence="3">
    <location>
        <begin position="1"/>
        <end position="14"/>
    </location>
</feature>
<evidence type="ECO:0000313" key="5">
    <source>
        <dbReference type="Proteomes" id="UP000784294"/>
    </source>
</evidence>
<reference evidence="4" key="1">
    <citation type="submission" date="2018-11" db="EMBL/GenBank/DDBJ databases">
        <authorList>
            <consortium name="Pathogen Informatics"/>
        </authorList>
    </citation>
    <scope>NUCLEOTIDE SEQUENCE</scope>
</reference>
<keyword evidence="1" id="KW-0371">Homeobox</keyword>
<dbReference type="PROSITE" id="PS50071">
    <property type="entry name" value="HOMEOBOX_2"/>
    <property type="match status" value="1"/>
</dbReference>
<evidence type="ECO:0000256" key="2">
    <source>
        <dbReference type="SAM" id="MobiDB-lite"/>
    </source>
</evidence>
<dbReference type="OrthoDB" id="6271576at2759"/>
<feature type="compositionally biased region" description="Basic and acidic residues" evidence="2">
    <location>
        <begin position="118"/>
        <end position="129"/>
    </location>
</feature>
<sequence>MVWFQNRRTKWRKKTAADAISLKHQKQQHINQGQNTFSECQSQTSAGGYSGLHSRITGGSDFEEEEEDEEGEEEEEDDEIEMDEEAEGKCIEAGEEMEDEQETRERLKPEVEESSGWRPEKSHEDVQVDREDEEAFMQLEQVRSGGNSRTRIDGLEVSRAQESGNQMLMCYEEARIQRLVDNMTALETLPCPGAANMSFCPPFSSSLQPCSAILPVSGIVGSSGNNGGSGLSTDPTDFCPGFARLLPGSGGSNLAPVTGAPGGATTPANAAAAAAAVAVASGFFPFNLGLLSPVQASFAGRLSGQTSGPGSTPCRIEETTGVCQSMPNLQHDIGTGLKDRVATLEGSSRDPIHPPPKSANSSRSISSTTTTPNISSCHSDS</sequence>
<feature type="compositionally biased region" description="Low complexity" evidence="2">
    <location>
        <begin position="358"/>
        <end position="381"/>
    </location>
</feature>
<feature type="region of interest" description="Disordered" evidence="2">
    <location>
        <begin position="26"/>
        <end position="129"/>
    </location>
</feature>
<dbReference type="AlphaFoldDB" id="A0A3S5BCP0"/>
<evidence type="ECO:0000256" key="1">
    <source>
        <dbReference type="PROSITE-ProRule" id="PRU00108"/>
    </source>
</evidence>
<feature type="region of interest" description="Disordered" evidence="2">
    <location>
        <begin position="343"/>
        <end position="381"/>
    </location>
</feature>
<feature type="compositionally biased region" description="Basic and acidic residues" evidence="2">
    <location>
        <begin position="343"/>
        <end position="352"/>
    </location>
</feature>
<dbReference type="GO" id="GO:0003677">
    <property type="term" value="F:DNA binding"/>
    <property type="evidence" value="ECO:0007669"/>
    <property type="project" value="UniProtKB-UniRule"/>
</dbReference>
<keyword evidence="5" id="KW-1185">Reference proteome</keyword>
<dbReference type="EMBL" id="CAAALY010265840">
    <property type="protein sequence ID" value="VEL40653.1"/>
    <property type="molecule type" value="Genomic_DNA"/>
</dbReference>
<feature type="DNA-binding region" description="Homeobox" evidence="1">
    <location>
        <begin position="3"/>
        <end position="15"/>
    </location>
</feature>